<dbReference type="Gene3D" id="3.60.15.10">
    <property type="entry name" value="Ribonuclease Z/Hydroxyacylglutathione hydrolase-like"/>
    <property type="match status" value="1"/>
</dbReference>
<dbReference type="EMBL" id="BARV01008513">
    <property type="protein sequence ID" value="GAI04614.1"/>
    <property type="molecule type" value="Genomic_DNA"/>
</dbReference>
<evidence type="ECO:0000313" key="1">
    <source>
        <dbReference type="EMBL" id="GAI04614.1"/>
    </source>
</evidence>
<gene>
    <name evidence="1" type="ORF">S06H3_17096</name>
</gene>
<accession>X1ME29</accession>
<dbReference type="AlphaFoldDB" id="X1ME29"/>
<comment type="caution">
    <text evidence="1">The sequence shown here is derived from an EMBL/GenBank/DDBJ whole genome shotgun (WGS) entry which is preliminary data.</text>
</comment>
<sequence>MYAGTGKVPWSPITIEEVKNNINLLKKRNPVVVGLSGHDSCDASIQAFRNAFPEIYKDIKVGEKIVIGRNE</sequence>
<reference evidence="1" key="1">
    <citation type="journal article" date="2014" name="Front. Microbiol.">
        <title>High frequency of phylogenetically diverse reductive dehalogenase-homologous genes in deep subseafloor sedimentary metagenomes.</title>
        <authorList>
            <person name="Kawai M."/>
            <person name="Futagami T."/>
            <person name="Toyoda A."/>
            <person name="Takaki Y."/>
            <person name="Nishi S."/>
            <person name="Hori S."/>
            <person name="Arai W."/>
            <person name="Tsubouchi T."/>
            <person name="Morono Y."/>
            <person name="Uchiyama I."/>
            <person name="Ito T."/>
            <person name="Fujiyama A."/>
            <person name="Inagaki F."/>
            <person name="Takami H."/>
        </authorList>
    </citation>
    <scope>NUCLEOTIDE SEQUENCE</scope>
    <source>
        <strain evidence="1">Expedition CK06-06</strain>
    </source>
</reference>
<protein>
    <recommendedName>
        <fullName evidence="2">Microcystin LR degradation protein MlrC N-terminal domain-containing protein</fullName>
    </recommendedName>
</protein>
<proteinExistence type="predicted"/>
<dbReference type="InterPro" id="IPR036866">
    <property type="entry name" value="RibonucZ/Hydroxyglut_hydro"/>
</dbReference>
<evidence type="ECO:0008006" key="2">
    <source>
        <dbReference type="Google" id="ProtNLM"/>
    </source>
</evidence>
<name>X1ME29_9ZZZZ</name>
<organism evidence="1">
    <name type="scientific">marine sediment metagenome</name>
    <dbReference type="NCBI Taxonomy" id="412755"/>
    <lineage>
        <taxon>unclassified sequences</taxon>
        <taxon>metagenomes</taxon>
        <taxon>ecological metagenomes</taxon>
    </lineage>
</organism>